<evidence type="ECO:0000256" key="4">
    <source>
        <dbReference type="ARBA" id="ARBA00022833"/>
    </source>
</evidence>
<dbReference type="SUPFAM" id="SSF57716">
    <property type="entry name" value="Glucocorticoid receptor-like (DNA-binding domain)"/>
    <property type="match status" value="1"/>
</dbReference>
<keyword evidence="4" id="KW-0862">Zinc</keyword>
<name>A0A5D2BVB0_GOSDA</name>
<evidence type="ECO:0008006" key="10">
    <source>
        <dbReference type="Google" id="ProtNLM"/>
    </source>
</evidence>
<keyword evidence="9" id="KW-1185">Reference proteome</keyword>
<sequence length="180" mass="19938">MNETKPSNSALELKKKKISDMAEEHRCKAPPQCTNNCGFFGNPATQNLCSQCYRHLQHLKEQGSSSAAKQAFNQALLPSFSSSSSSFSVSLAVKHEPLAETKEEVVQAEVQVHVQVRPNRCMTCKKRVGLTGFKCRCGMVFCGTHRYPENHGCSFDFKGMGKQQIAKSNPVVKGEKLQKI</sequence>
<dbReference type="Gene3D" id="4.10.1110.10">
    <property type="entry name" value="AN1-like Zinc finger"/>
    <property type="match status" value="1"/>
</dbReference>
<comment type="function">
    <text evidence="1">May be involved in environmental stress response.</text>
</comment>
<evidence type="ECO:0000313" key="8">
    <source>
        <dbReference type="EMBL" id="TYG61187.1"/>
    </source>
</evidence>
<dbReference type="PANTHER" id="PTHR10634:SF98">
    <property type="entry name" value="ZINC FINGER A20 AND AN1 DOMAIN-CONTAINING STRESS-ASSOCIATED PROTEIN 3"/>
    <property type="match status" value="1"/>
</dbReference>
<evidence type="ECO:0000256" key="1">
    <source>
        <dbReference type="ARBA" id="ARBA00003732"/>
    </source>
</evidence>
<dbReference type="PROSITE" id="PS51036">
    <property type="entry name" value="ZF_A20"/>
    <property type="match status" value="1"/>
</dbReference>
<dbReference type="SMART" id="SM00259">
    <property type="entry name" value="ZnF_A20"/>
    <property type="match status" value="1"/>
</dbReference>
<dbReference type="GO" id="GO:0008270">
    <property type="term" value="F:zinc ion binding"/>
    <property type="evidence" value="ECO:0007669"/>
    <property type="project" value="UniProtKB-KW"/>
</dbReference>
<reference evidence="8 9" key="1">
    <citation type="submission" date="2019-06" db="EMBL/GenBank/DDBJ databases">
        <title>WGS assembly of Gossypium darwinii.</title>
        <authorList>
            <person name="Chen Z.J."/>
            <person name="Sreedasyam A."/>
            <person name="Ando A."/>
            <person name="Song Q."/>
            <person name="De L."/>
            <person name="Hulse-Kemp A."/>
            <person name="Ding M."/>
            <person name="Ye W."/>
            <person name="Kirkbride R."/>
            <person name="Jenkins J."/>
            <person name="Plott C."/>
            <person name="Lovell J."/>
            <person name="Lin Y.-M."/>
            <person name="Vaughn R."/>
            <person name="Liu B."/>
            <person name="Li W."/>
            <person name="Simpson S."/>
            <person name="Scheffler B."/>
            <person name="Saski C."/>
            <person name="Grover C."/>
            <person name="Hu G."/>
            <person name="Conover J."/>
            <person name="Carlson J."/>
            <person name="Shu S."/>
            <person name="Boston L."/>
            <person name="Williams M."/>
            <person name="Peterson D."/>
            <person name="Mcgee K."/>
            <person name="Jones D."/>
            <person name="Wendel J."/>
            <person name="Stelly D."/>
            <person name="Grimwood J."/>
            <person name="Schmutz J."/>
        </authorList>
    </citation>
    <scope>NUCLEOTIDE SEQUENCE [LARGE SCALE GENOMIC DNA]</scope>
    <source>
        <strain evidence="8">1808015.09</strain>
    </source>
</reference>
<keyword evidence="3 5" id="KW-0863">Zinc-finger</keyword>
<dbReference type="InterPro" id="IPR050652">
    <property type="entry name" value="AN1_A20_ZnFinger"/>
</dbReference>
<dbReference type="FunFam" id="4.10.1110.10:FF:000001">
    <property type="entry name" value="Zinc finger AN1-type containing 6"/>
    <property type="match status" value="1"/>
</dbReference>
<gene>
    <name evidence="8" type="ORF">ES288_D07G127600v1</name>
</gene>
<dbReference type="InterPro" id="IPR000058">
    <property type="entry name" value="Znf_AN1"/>
</dbReference>
<accession>A0A5D2BVB0</accession>
<evidence type="ECO:0000313" key="9">
    <source>
        <dbReference type="Proteomes" id="UP000323506"/>
    </source>
</evidence>
<feature type="domain" description="AN1-type" evidence="7">
    <location>
        <begin position="115"/>
        <end position="161"/>
    </location>
</feature>
<keyword evidence="2" id="KW-0479">Metal-binding</keyword>
<evidence type="ECO:0000259" key="6">
    <source>
        <dbReference type="PROSITE" id="PS51036"/>
    </source>
</evidence>
<dbReference type="PANTHER" id="PTHR10634">
    <property type="entry name" value="AN1-TYPE ZINC FINGER PROTEIN"/>
    <property type="match status" value="1"/>
</dbReference>
<evidence type="ECO:0000256" key="2">
    <source>
        <dbReference type="ARBA" id="ARBA00022723"/>
    </source>
</evidence>
<evidence type="ECO:0000256" key="5">
    <source>
        <dbReference type="PROSITE-ProRule" id="PRU00449"/>
    </source>
</evidence>
<dbReference type="Pfam" id="PF01754">
    <property type="entry name" value="zf-A20"/>
    <property type="match status" value="1"/>
</dbReference>
<dbReference type="GO" id="GO:0003677">
    <property type="term" value="F:DNA binding"/>
    <property type="evidence" value="ECO:0007669"/>
    <property type="project" value="InterPro"/>
</dbReference>
<dbReference type="PROSITE" id="PS51039">
    <property type="entry name" value="ZF_AN1"/>
    <property type="match status" value="1"/>
</dbReference>
<dbReference type="SMART" id="SM00154">
    <property type="entry name" value="ZnF_AN1"/>
    <property type="match status" value="1"/>
</dbReference>
<evidence type="ECO:0000259" key="7">
    <source>
        <dbReference type="PROSITE" id="PS51039"/>
    </source>
</evidence>
<dbReference type="InterPro" id="IPR002653">
    <property type="entry name" value="Znf_A20"/>
</dbReference>
<evidence type="ECO:0000256" key="3">
    <source>
        <dbReference type="ARBA" id="ARBA00022771"/>
    </source>
</evidence>
<dbReference type="SUPFAM" id="SSF118310">
    <property type="entry name" value="AN1-like Zinc finger"/>
    <property type="match status" value="1"/>
</dbReference>
<dbReference type="InterPro" id="IPR035896">
    <property type="entry name" value="AN1-like_Znf"/>
</dbReference>
<dbReference type="AlphaFoldDB" id="A0A5D2BVB0"/>
<dbReference type="Gene3D" id="1.20.5.4770">
    <property type="match status" value="1"/>
</dbReference>
<proteinExistence type="predicted"/>
<feature type="domain" description="A20-type" evidence="6">
    <location>
        <begin position="27"/>
        <end position="61"/>
    </location>
</feature>
<protein>
    <recommendedName>
        <fullName evidence="10">AN1-type domain-containing protein</fullName>
    </recommendedName>
</protein>
<dbReference type="Proteomes" id="UP000323506">
    <property type="component" value="Chromosome D07"/>
</dbReference>
<dbReference type="Pfam" id="PF01428">
    <property type="entry name" value="zf-AN1"/>
    <property type="match status" value="1"/>
</dbReference>
<dbReference type="EMBL" id="CM017707">
    <property type="protein sequence ID" value="TYG61187.1"/>
    <property type="molecule type" value="Genomic_DNA"/>
</dbReference>
<organism evidence="8 9">
    <name type="scientific">Gossypium darwinii</name>
    <name type="common">Darwin's cotton</name>
    <name type="synonym">Gossypium barbadense var. darwinii</name>
    <dbReference type="NCBI Taxonomy" id="34276"/>
    <lineage>
        <taxon>Eukaryota</taxon>
        <taxon>Viridiplantae</taxon>
        <taxon>Streptophyta</taxon>
        <taxon>Embryophyta</taxon>
        <taxon>Tracheophyta</taxon>
        <taxon>Spermatophyta</taxon>
        <taxon>Magnoliopsida</taxon>
        <taxon>eudicotyledons</taxon>
        <taxon>Gunneridae</taxon>
        <taxon>Pentapetalae</taxon>
        <taxon>rosids</taxon>
        <taxon>malvids</taxon>
        <taxon>Malvales</taxon>
        <taxon>Malvaceae</taxon>
        <taxon>Malvoideae</taxon>
        <taxon>Gossypium</taxon>
    </lineage>
</organism>